<protein>
    <submittedName>
        <fullName evidence="1">Uncharacterized protein</fullName>
    </submittedName>
</protein>
<organism evidence="1">
    <name type="scientific">Schistosoma curassoni</name>
    <dbReference type="NCBI Taxonomy" id="6186"/>
    <lineage>
        <taxon>Eukaryota</taxon>
        <taxon>Metazoa</taxon>
        <taxon>Spiralia</taxon>
        <taxon>Lophotrochozoa</taxon>
        <taxon>Platyhelminthes</taxon>
        <taxon>Trematoda</taxon>
        <taxon>Digenea</taxon>
        <taxon>Strigeidida</taxon>
        <taxon>Schistosomatoidea</taxon>
        <taxon>Schistosomatidae</taxon>
        <taxon>Schistosoma</taxon>
    </lineage>
</organism>
<name>A0A183JVC9_9TREM</name>
<sequence>MHSIKLPYHLYMLKLMPIRRNQLTSPTNHVIMPIN</sequence>
<proteinExistence type="predicted"/>
<reference evidence="1" key="1">
    <citation type="submission" date="2016-06" db="UniProtKB">
        <authorList>
            <consortium name="WormBaseParasite"/>
        </authorList>
    </citation>
    <scope>IDENTIFICATION</scope>
</reference>
<accession>A0A183JVC9</accession>
<dbReference type="AlphaFoldDB" id="A0A183JVC9"/>
<dbReference type="WBParaSite" id="SCUD_0000667401-mRNA-1">
    <property type="protein sequence ID" value="SCUD_0000667401-mRNA-1"/>
    <property type="gene ID" value="SCUD_0000667401"/>
</dbReference>
<evidence type="ECO:0000313" key="1">
    <source>
        <dbReference type="WBParaSite" id="SCUD_0000667401-mRNA-1"/>
    </source>
</evidence>